<gene>
    <name evidence="1" type="ORF">PR002_g14642</name>
</gene>
<organism evidence="1 2">
    <name type="scientific">Phytophthora rubi</name>
    <dbReference type="NCBI Taxonomy" id="129364"/>
    <lineage>
        <taxon>Eukaryota</taxon>
        <taxon>Sar</taxon>
        <taxon>Stramenopiles</taxon>
        <taxon>Oomycota</taxon>
        <taxon>Peronosporomycetes</taxon>
        <taxon>Peronosporales</taxon>
        <taxon>Peronosporaceae</taxon>
        <taxon>Phytophthora</taxon>
    </lineage>
</organism>
<sequence length="141" mass="15801">MFSGFVVRTASISIDRLQQAARGFGTKSRGISTVSPRKSFQQVNAYVTQWQYNKKHPVARCVCGGISFWHFPKSHSGELRQERRGNGRQTDKSTGCHLRGIFKTWKLQVPSWNSLARLSYYSTPASPQQLANGSDATSLSF</sequence>
<comment type="caution">
    <text evidence="1">The sequence shown here is derived from an EMBL/GenBank/DDBJ whole genome shotgun (WGS) entry which is preliminary data.</text>
</comment>
<dbReference type="Proteomes" id="UP000435112">
    <property type="component" value="Unassembled WGS sequence"/>
</dbReference>
<accession>A0A6A3L514</accession>
<dbReference type="EMBL" id="QXFU01001024">
    <property type="protein sequence ID" value="KAE9013018.1"/>
    <property type="molecule type" value="Genomic_DNA"/>
</dbReference>
<protein>
    <submittedName>
        <fullName evidence="1">Uncharacterized protein</fullName>
    </submittedName>
</protein>
<reference evidence="1 2" key="1">
    <citation type="submission" date="2018-09" db="EMBL/GenBank/DDBJ databases">
        <title>Genomic investigation of the strawberry pathogen Phytophthora fragariae indicates pathogenicity is determined by transcriptional variation in three key races.</title>
        <authorList>
            <person name="Adams T.M."/>
            <person name="Armitage A.D."/>
            <person name="Sobczyk M.K."/>
            <person name="Bates H.J."/>
            <person name="Dunwell J.M."/>
            <person name="Nellist C.F."/>
            <person name="Harrison R.J."/>
        </authorList>
    </citation>
    <scope>NUCLEOTIDE SEQUENCE [LARGE SCALE GENOMIC DNA]</scope>
    <source>
        <strain evidence="1 2">SCRP324</strain>
    </source>
</reference>
<name>A0A6A3L514_9STRA</name>
<evidence type="ECO:0000313" key="2">
    <source>
        <dbReference type="Proteomes" id="UP000435112"/>
    </source>
</evidence>
<dbReference type="AlphaFoldDB" id="A0A6A3L514"/>
<evidence type="ECO:0000313" key="1">
    <source>
        <dbReference type="EMBL" id="KAE9013018.1"/>
    </source>
</evidence>
<proteinExistence type="predicted"/>